<protein>
    <submittedName>
        <fullName evidence="1">Uncharacterized protein</fullName>
    </submittedName>
</protein>
<dbReference type="PATRIC" id="fig|1423778.4.peg.604"/>
<keyword evidence="2" id="KW-1185">Reference proteome</keyword>
<gene>
    <name evidence="1" type="ORF">FC70_GL000577</name>
</gene>
<comment type="caution">
    <text evidence="1">The sequence shown here is derived from an EMBL/GenBank/DDBJ whole genome shotgun (WGS) entry which is preliminary data.</text>
</comment>
<reference evidence="1 2" key="1">
    <citation type="journal article" date="2015" name="Genome Announc.">
        <title>Expanding the biotechnology potential of lactobacilli through comparative genomics of 213 strains and associated genera.</title>
        <authorList>
            <person name="Sun Z."/>
            <person name="Harris H.M."/>
            <person name="McCann A."/>
            <person name="Guo C."/>
            <person name="Argimon S."/>
            <person name="Zhang W."/>
            <person name="Yang X."/>
            <person name="Jeffery I.B."/>
            <person name="Cooney J.C."/>
            <person name="Kagawa T.F."/>
            <person name="Liu W."/>
            <person name="Song Y."/>
            <person name="Salvetti E."/>
            <person name="Wrobel A."/>
            <person name="Rasinkangas P."/>
            <person name="Parkhill J."/>
            <person name="Rea M.C."/>
            <person name="O'Sullivan O."/>
            <person name="Ritari J."/>
            <person name="Douillard F.P."/>
            <person name="Paul Ross R."/>
            <person name="Yang R."/>
            <person name="Briner A.E."/>
            <person name="Felis G.E."/>
            <person name="de Vos W.M."/>
            <person name="Barrangou R."/>
            <person name="Klaenhammer T.R."/>
            <person name="Caufield P.W."/>
            <person name="Cui Y."/>
            <person name="Zhang H."/>
            <person name="O'Toole P.W."/>
        </authorList>
    </citation>
    <scope>NUCLEOTIDE SEQUENCE [LARGE SCALE GENOMIC DNA]</scope>
    <source>
        <strain evidence="1 2">DSM 15707</strain>
    </source>
</reference>
<name>A0A0R1RS17_9LACO</name>
<dbReference type="KEGG" id="lol:LACOL_0718"/>
<sequence>MDNFNKDWLSKSEDFGNPDDLRDILKEIKMGTIELLNDPECPQIYELEFMEKQLLLNENEFFEFIDQSKNLSTEFTKIKYVFFTKLNQGIMYYNGNPIEVNLNNLKKPIHLNLSKYRKRGIKISLTMDYYPNENIWIQVKKSNQVLYMAFKLKVDAVGDLDLIWNKDINKSVDIENFEEGLCKSKLGPWLVGNTLVCGEIENDELTGVRLIFNINIKSDAN</sequence>
<dbReference type="STRING" id="1423778.FC70_GL000577"/>
<evidence type="ECO:0000313" key="2">
    <source>
        <dbReference type="Proteomes" id="UP000051697"/>
    </source>
</evidence>
<accession>A0A0R1RS17</accession>
<dbReference type="EMBL" id="AZFE01000030">
    <property type="protein sequence ID" value="KRL55992.1"/>
    <property type="molecule type" value="Genomic_DNA"/>
</dbReference>
<dbReference type="Proteomes" id="UP000051697">
    <property type="component" value="Unassembled WGS sequence"/>
</dbReference>
<proteinExistence type="predicted"/>
<dbReference type="AlphaFoldDB" id="A0A0R1RS17"/>
<organism evidence="1 2">
    <name type="scientific">Paucilactobacillus oligofermentans DSM 15707 = LMG 22743</name>
    <dbReference type="NCBI Taxonomy" id="1423778"/>
    <lineage>
        <taxon>Bacteria</taxon>
        <taxon>Bacillati</taxon>
        <taxon>Bacillota</taxon>
        <taxon>Bacilli</taxon>
        <taxon>Lactobacillales</taxon>
        <taxon>Lactobacillaceae</taxon>
        <taxon>Paucilactobacillus</taxon>
    </lineage>
</organism>
<evidence type="ECO:0000313" key="1">
    <source>
        <dbReference type="EMBL" id="KRL55992.1"/>
    </source>
</evidence>